<dbReference type="AlphaFoldDB" id="A0A4S3B7L4"/>
<gene>
    <name evidence="3" type="ORF">ESZ54_09100</name>
</gene>
<organism evidence="3 4">
    <name type="scientific">Vagococcus silagei</name>
    <dbReference type="NCBI Taxonomy" id="2508885"/>
    <lineage>
        <taxon>Bacteria</taxon>
        <taxon>Bacillati</taxon>
        <taxon>Bacillota</taxon>
        <taxon>Bacilli</taxon>
        <taxon>Lactobacillales</taxon>
        <taxon>Enterococcaceae</taxon>
        <taxon>Vagococcus</taxon>
    </lineage>
</organism>
<dbReference type="InterPro" id="IPR036779">
    <property type="entry name" value="LysM_dom_sf"/>
</dbReference>
<dbReference type="InterPro" id="IPR018392">
    <property type="entry name" value="LysM"/>
</dbReference>
<dbReference type="SUPFAM" id="SSF55797">
    <property type="entry name" value="PR-1-like"/>
    <property type="match status" value="1"/>
</dbReference>
<dbReference type="InterPro" id="IPR035940">
    <property type="entry name" value="CAP_sf"/>
</dbReference>
<keyword evidence="4" id="KW-1185">Reference proteome</keyword>
<comment type="caution">
    <text evidence="3">The sequence shown here is derived from an EMBL/GenBank/DDBJ whole genome shotgun (WGS) entry which is preliminary data.</text>
</comment>
<name>A0A4S3B7L4_9ENTE</name>
<dbReference type="SMART" id="SM00257">
    <property type="entry name" value="LysM"/>
    <property type="match status" value="1"/>
</dbReference>
<evidence type="ECO:0000313" key="4">
    <source>
        <dbReference type="Proteomes" id="UP000310506"/>
    </source>
</evidence>
<dbReference type="Gene3D" id="3.40.33.10">
    <property type="entry name" value="CAP"/>
    <property type="match status" value="1"/>
</dbReference>
<accession>A0A4S3B7L4</accession>
<feature type="domain" description="LysM" evidence="2">
    <location>
        <begin position="55"/>
        <end position="99"/>
    </location>
</feature>
<dbReference type="OrthoDB" id="9798935at2"/>
<dbReference type="Gene3D" id="3.10.350.10">
    <property type="entry name" value="LysM domain"/>
    <property type="match status" value="1"/>
</dbReference>
<dbReference type="InterPro" id="IPR014044">
    <property type="entry name" value="CAP_dom"/>
</dbReference>
<dbReference type="RefSeq" id="WP_136137360.1">
    <property type="nucleotide sequence ID" value="NZ_SDGV01000018.1"/>
</dbReference>
<dbReference type="CDD" id="cd00118">
    <property type="entry name" value="LysM"/>
    <property type="match status" value="1"/>
</dbReference>
<dbReference type="EMBL" id="SDGV01000018">
    <property type="protein sequence ID" value="THB60735.1"/>
    <property type="molecule type" value="Genomic_DNA"/>
</dbReference>
<dbReference type="Pfam" id="PF01476">
    <property type="entry name" value="LysM"/>
    <property type="match status" value="1"/>
</dbReference>
<evidence type="ECO:0000256" key="1">
    <source>
        <dbReference type="SAM" id="MobiDB-lite"/>
    </source>
</evidence>
<dbReference type="Proteomes" id="UP000310506">
    <property type="component" value="Unassembled WGS sequence"/>
</dbReference>
<evidence type="ECO:0000259" key="2">
    <source>
        <dbReference type="PROSITE" id="PS51782"/>
    </source>
</evidence>
<protein>
    <submittedName>
        <fullName evidence="3">LysM peptidoglycan-binding domain-containing protein</fullName>
    </submittedName>
</protein>
<reference evidence="3 4" key="1">
    <citation type="submission" date="2019-01" db="EMBL/GenBank/DDBJ databases">
        <title>Vagococcus silagei sp. nov. isolated from brewer's grain.</title>
        <authorList>
            <person name="Guu J.-R."/>
        </authorList>
    </citation>
    <scope>NUCLEOTIDE SEQUENCE [LARGE SCALE GENOMIC DNA]</scope>
    <source>
        <strain evidence="3 4">2B-2</strain>
    </source>
</reference>
<evidence type="ECO:0000313" key="3">
    <source>
        <dbReference type="EMBL" id="THB60735.1"/>
    </source>
</evidence>
<feature type="compositionally biased region" description="Basic and acidic residues" evidence="1">
    <location>
        <begin position="141"/>
        <end position="161"/>
    </location>
</feature>
<proteinExistence type="predicted"/>
<dbReference type="SUPFAM" id="SSF54106">
    <property type="entry name" value="LysM domain"/>
    <property type="match status" value="1"/>
</dbReference>
<sequence>MKKKKFSPKMGKWSYLSLASLVIGGLAVGTTAVVASESSWVARTASMIKADIKGDEYMIKWGDTLSAISEATGISVNRLAAANKIQNIDLIYAENVLVFGHYVDEKTGESHQTVAIKDQNNQTQVVLNIDDKQPIVNKKATEQAKIKEQQTDNNRSAKTERPQLPVVDKVVEDKSTEVKEPKDSVEKTKEETKKELQTLLLTLQTEVDTKYTLVSWVEFQAVFTEALAVLENDAATQQQLNQAITSLNQAQQKLVLEVLGKPEPINILVRVIDENNQELKQVTLPLFEGFQRLTMEQLGLDQDVYEFVNLSDERVVSAETLSSGLTVKVNKIKDSTLSVGERQVMIEQELYHLINEFRLSLGLNTLQPQASLQQSSQIRSTEIQTVFEHVRPNGQSFKTVINEVDPAFTNEVGEVLVRHGFRLSEEESAQKMLQLWRNSPDHYRVLTNPNFKYMGLSVQIIDNDAFATGYLGA</sequence>
<dbReference type="CDD" id="cd05379">
    <property type="entry name" value="CAP_bacterial"/>
    <property type="match status" value="1"/>
</dbReference>
<feature type="region of interest" description="Disordered" evidence="1">
    <location>
        <begin position="141"/>
        <end position="164"/>
    </location>
</feature>
<dbReference type="Pfam" id="PF00188">
    <property type="entry name" value="CAP"/>
    <property type="match status" value="1"/>
</dbReference>
<dbReference type="PROSITE" id="PS51782">
    <property type="entry name" value="LYSM"/>
    <property type="match status" value="1"/>
</dbReference>
<dbReference type="Gene3D" id="1.20.1270.70">
    <property type="entry name" value="Designed single chain three-helix bundle"/>
    <property type="match status" value="1"/>
</dbReference>